<sequence>MRVAGVLPADAPDPRAEWAESLKLMPIPVMGLTPQPSLEDTDSVGVSYGLDDRGYNEMTASITYTLWRNPDDRSDPVNLADLDEKTRRSIEEVPPWPRPLWLIEQVERLRYPQLWEAVRTTWHRAPSERSTVRSLLADHVNHILMNLYRQELWPGSNPWDQHAPTVTGRMVNSQARIVINGVDMPGAEVDTDPFVYGIGAQLAGGGVVTAVLPRTELKHIQVQFTPRS</sequence>
<name>A0A0U3PCX8_9MICC</name>
<dbReference type="AlphaFoldDB" id="A0A0U3PCX8"/>
<reference evidence="1 2" key="1">
    <citation type="submission" date="2015-12" db="EMBL/GenBank/DDBJ databases">
        <authorList>
            <person name="Shamseldin A."/>
            <person name="Moawad H."/>
            <person name="Abd El-Rahim W.M."/>
            <person name="Sadowsky M.J."/>
        </authorList>
    </citation>
    <scope>NUCLEOTIDE SEQUENCE [LARGE SCALE GENOMIC DNA]</scope>
    <source>
        <strain evidence="1 2">Ar51</strain>
    </source>
</reference>
<dbReference type="EMBL" id="CP013747">
    <property type="protein sequence ID" value="ALV42227.1"/>
    <property type="molecule type" value="Genomic_DNA"/>
</dbReference>
<gene>
    <name evidence="1" type="ORF">AU252_14635</name>
</gene>
<protein>
    <submittedName>
        <fullName evidence="1">Uncharacterized protein</fullName>
    </submittedName>
</protein>
<dbReference type="KEGG" id="psul:AU252_14635"/>
<proteinExistence type="predicted"/>
<evidence type="ECO:0000313" key="2">
    <source>
        <dbReference type="Proteomes" id="UP000065151"/>
    </source>
</evidence>
<dbReference type="RefSeq" id="WP_058931347.1">
    <property type="nucleotide sequence ID" value="NZ_CP013747.1"/>
</dbReference>
<organism evidence="1">
    <name type="scientific">Pseudarthrobacter sulfonivorans</name>
    <dbReference type="NCBI Taxonomy" id="121292"/>
    <lineage>
        <taxon>Bacteria</taxon>
        <taxon>Bacillati</taxon>
        <taxon>Actinomycetota</taxon>
        <taxon>Actinomycetes</taxon>
        <taxon>Micrococcales</taxon>
        <taxon>Micrococcaceae</taxon>
        <taxon>Pseudarthrobacter</taxon>
    </lineage>
</organism>
<dbReference type="Proteomes" id="UP000065151">
    <property type="component" value="Chromosome"/>
</dbReference>
<accession>A0A0U3PCX8</accession>
<evidence type="ECO:0000313" key="1">
    <source>
        <dbReference type="EMBL" id="ALV42227.1"/>
    </source>
</evidence>